<protein>
    <submittedName>
        <fullName evidence="1">Uncharacterized protein</fullName>
    </submittedName>
</protein>
<dbReference type="Proteomes" id="UP001175226">
    <property type="component" value="Unassembled WGS sequence"/>
</dbReference>
<feature type="non-terminal residue" evidence="1">
    <location>
        <position position="157"/>
    </location>
</feature>
<name>A0AA39IE81_9AGAR</name>
<keyword evidence="2" id="KW-1185">Reference proteome</keyword>
<evidence type="ECO:0000313" key="1">
    <source>
        <dbReference type="EMBL" id="KAK0421588.1"/>
    </source>
</evidence>
<evidence type="ECO:0000313" key="2">
    <source>
        <dbReference type="Proteomes" id="UP001175226"/>
    </source>
</evidence>
<organism evidence="1 2">
    <name type="scientific">Armillaria borealis</name>
    <dbReference type="NCBI Taxonomy" id="47425"/>
    <lineage>
        <taxon>Eukaryota</taxon>
        <taxon>Fungi</taxon>
        <taxon>Dikarya</taxon>
        <taxon>Basidiomycota</taxon>
        <taxon>Agaricomycotina</taxon>
        <taxon>Agaricomycetes</taxon>
        <taxon>Agaricomycetidae</taxon>
        <taxon>Agaricales</taxon>
        <taxon>Marasmiineae</taxon>
        <taxon>Physalacriaceae</taxon>
        <taxon>Armillaria</taxon>
    </lineage>
</organism>
<gene>
    <name evidence="1" type="ORF">EV421DRAFT_1674538</name>
</gene>
<comment type="caution">
    <text evidence="1">The sequence shown here is derived from an EMBL/GenBank/DDBJ whole genome shotgun (WGS) entry which is preliminary data.</text>
</comment>
<dbReference type="EMBL" id="JAUEPT010000438">
    <property type="protein sequence ID" value="KAK0421588.1"/>
    <property type="molecule type" value="Genomic_DNA"/>
</dbReference>
<feature type="non-terminal residue" evidence="1">
    <location>
        <position position="1"/>
    </location>
</feature>
<reference evidence="1" key="1">
    <citation type="submission" date="2023-06" db="EMBL/GenBank/DDBJ databases">
        <authorList>
            <consortium name="Lawrence Berkeley National Laboratory"/>
            <person name="Ahrendt S."/>
            <person name="Sahu N."/>
            <person name="Indic B."/>
            <person name="Wong-Bajracharya J."/>
            <person name="Merenyi Z."/>
            <person name="Ke H.-M."/>
            <person name="Monk M."/>
            <person name="Kocsube S."/>
            <person name="Drula E."/>
            <person name="Lipzen A."/>
            <person name="Balint B."/>
            <person name="Henrissat B."/>
            <person name="Andreopoulos B."/>
            <person name="Martin F.M."/>
            <person name="Harder C.B."/>
            <person name="Rigling D."/>
            <person name="Ford K.L."/>
            <person name="Foster G.D."/>
            <person name="Pangilinan J."/>
            <person name="Papanicolaou A."/>
            <person name="Barry K."/>
            <person name="LaButti K."/>
            <person name="Viragh M."/>
            <person name="Koriabine M."/>
            <person name="Yan M."/>
            <person name="Riley R."/>
            <person name="Champramary S."/>
            <person name="Plett K.L."/>
            <person name="Tsai I.J."/>
            <person name="Slot J."/>
            <person name="Sipos G."/>
            <person name="Plett J."/>
            <person name="Nagy L.G."/>
            <person name="Grigoriev I.V."/>
        </authorList>
    </citation>
    <scope>NUCLEOTIDE SEQUENCE</scope>
    <source>
        <strain evidence="1">FPL87.14</strain>
    </source>
</reference>
<accession>A0AA39IE81</accession>
<proteinExistence type="predicted"/>
<sequence length="157" mass="18114">PLPRKHYPEPVPYRPLGFQTDVSDYSYYVWKRAILLANPAVARAALMHGGLIWRIAMEHVESSSFVLSGPGERVFEEGTPYFLQSSSQKDRTSIWAEELREDQIDIICGTYKVYNHSSRCISMTQDVSWFPKGTSFKNSGLDMGFWSADAEHWYLRR</sequence>
<dbReference type="AlphaFoldDB" id="A0AA39IE81"/>